<feature type="domain" description="Scytalone dehydratase-like protein Arp1 N-terminal" evidence="2">
    <location>
        <begin position="60"/>
        <end position="130"/>
    </location>
</feature>
<dbReference type="Pfam" id="PF26053">
    <property type="entry name" value="DUF8016"/>
    <property type="match status" value="1"/>
</dbReference>
<dbReference type="EMBL" id="JAUTDP010000011">
    <property type="protein sequence ID" value="KAK3392427.1"/>
    <property type="molecule type" value="Genomic_DNA"/>
</dbReference>
<dbReference type="PANTHER" id="PTHR46310:SF7">
    <property type="entry name" value="AMIDASE 1"/>
    <property type="match status" value="1"/>
</dbReference>
<dbReference type="PANTHER" id="PTHR46310">
    <property type="entry name" value="AMIDASE 1"/>
    <property type="match status" value="1"/>
</dbReference>
<proteinExistence type="predicted"/>
<dbReference type="AlphaFoldDB" id="A0AAE0P319"/>
<evidence type="ECO:0000313" key="3">
    <source>
        <dbReference type="EMBL" id="KAK3392427.1"/>
    </source>
</evidence>
<evidence type="ECO:0000259" key="1">
    <source>
        <dbReference type="Pfam" id="PF01425"/>
    </source>
</evidence>
<dbReference type="InterPro" id="IPR023631">
    <property type="entry name" value="Amidase_dom"/>
</dbReference>
<evidence type="ECO:0000313" key="4">
    <source>
        <dbReference type="Proteomes" id="UP001281003"/>
    </source>
</evidence>
<comment type="caution">
    <text evidence="3">The sequence shown here is derived from an EMBL/GenBank/DDBJ whole genome shotgun (WGS) entry which is preliminary data.</text>
</comment>
<dbReference type="Proteomes" id="UP001281003">
    <property type="component" value="Unassembled WGS sequence"/>
</dbReference>
<reference evidence="3" key="1">
    <citation type="journal article" date="2023" name="Mol. Phylogenet. Evol.">
        <title>Genome-scale phylogeny and comparative genomics of the fungal order Sordariales.</title>
        <authorList>
            <person name="Hensen N."/>
            <person name="Bonometti L."/>
            <person name="Westerberg I."/>
            <person name="Brannstrom I.O."/>
            <person name="Guillou S."/>
            <person name="Cros-Aarteil S."/>
            <person name="Calhoun S."/>
            <person name="Haridas S."/>
            <person name="Kuo A."/>
            <person name="Mondo S."/>
            <person name="Pangilinan J."/>
            <person name="Riley R."/>
            <person name="LaButti K."/>
            <person name="Andreopoulos B."/>
            <person name="Lipzen A."/>
            <person name="Chen C."/>
            <person name="Yan M."/>
            <person name="Daum C."/>
            <person name="Ng V."/>
            <person name="Clum A."/>
            <person name="Steindorff A."/>
            <person name="Ohm R.A."/>
            <person name="Martin F."/>
            <person name="Silar P."/>
            <person name="Natvig D.O."/>
            <person name="Lalanne C."/>
            <person name="Gautier V."/>
            <person name="Ament-Velasquez S.L."/>
            <person name="Kruys A."/>
            <person name="Hutchinson M.I."/>
            <person name="Powell A.J."/>
            <person name="Barry K."/>
            <person name="Miller A.N."/>
            <person name="Grigoriev I.V."/>
            <person name="Debuchy R."/>
            <person name="Gladieux P."/>
            <person name="Hiltunen Thoren M."/>
            <person name="Johannesson H."/>
        </authorList>
    </citation>
    <scope>NUCLEOTIDE SEQUENCE</scope>
    <source>
        <strain evidence="3">FGSC 1904</strain>
    </source>
</reference>
<organism evidence="3 4">
    <name type="scientific">Sordaria brevicollis</name>
    <dbReference type="NCBI Taxonomy" id="83679"/>
    <lineage>
        <taxon>Eukaryota</taxon>
        <taxon>Fungi</taxon>
        <taxon>Dikarya</taxon>
        <taxon>Ascomycota</taxon>
        <taxon>Pezizomycotina</taxon>
        <taxon>Sordariomycetes</taxon>
        <taxon>Sordariomycetidae</taxon>
        <taxon>Sordariales</taxon>
        <taxon>Sordariaceae</taxon>
        <taxon>Sordaria</taxon>
    </lineage>
</organism>
<sequence>MAARPGGDLFHIGAEAYAIAPSSSRFLSTSIFDRLPKTHPRHGLATVFVVPASVNDACVAVDLPWIQKAVKHYETVDDVFHEAFLTTVIFNGEAKQKPRVTPEAKYYLEQLGTQDIVLCSDTADIPPGPYYMAGHELRNVWKLEDDTYGTCMVTVVPKSNPSSLSAGSIDDSSHQFPSFAMPSRIITGSGHSSSSRPLAGWRILVKDNIHLHGTKTSQGSRAFYDTYEACTANAPCMQKLIDKGAIILGKTKMNSFANWEEPMEYVDYQAPWNPRGDQYQSTGGSSSGSAAAVAAYDWLDIAIGTDTWASVTRPALWCGCFGLRPTMGAVSGEGIEPFCKEFDTAGFLGRDLQLCIEFGRQWLDMETMELNPKPFTSIIWPTDFWSIIDLRQVDTARKFGRERENLNALQTILRAL</sequence>
<protein>
    <submittedName>
        <fullName evidence="3">Amidase signature domain-containing protein</fullName>
    </submittedName>
</protein>
<dbReference type="InterPro" id="IPR058329">
    <property type="entry name" value="Arp1_N"/>
</dbReference>
<evidence type="ECO:0000259" key="2">
    <source>
        <dbReference type="Pfam" id="PF26053"/>
    </source>
</evidence>
<keyword evidence="4" id="KW-1185">Reference proteome</keyword>
<feature type="domain" description="Amidase" evidence="1">
    <location>
        <begin position="193"/>
        <end position="368"/>
    </location>
</feature>
<dbReference type="SUPFAM" id="SSF75304">
    <property type="entry name" value="Amidase signature (AS) enzymes"/>
    <property type="match status" value="1"/>
</dbReference>
<accession>A0AAE0P319</accession>
<gene>
    <name evidence="3" type="ORF">B0T20DRAFT_360941</name>
</gene>
<dbReference type="Pfam" id="PF01425">
    <property type="entry name" value="Amidase"/>
    <property type="match status" value="1"/>
</dbReference>
<name>A0AAE0P319_SORBR</name>
<dbReference type="Gene3D" id="3.90.1300.10">
    <property type="entry name" value="Amidase signature (AS) domain"/>
    <property type="match status" value="1"/>
</dbReference>
<dbReference type="InterPro" id="IPR036928">
    <property type="entry name" value="AS_sf"/>
</dbReference>
<reference evidence="3" key="2">
    <citation type="submission" date="2023-07" db="EMBL/GenBank/DDBJ databases">
        <authorList>
            <consortium name="Lawrence Berkeley National Laboratory"/>
            <person name="Haridas S."/>
            <person name="Hensen N."/>
            <person name="Bonometti L."/>
            <person name="Westerberg I."/>
            <person name="Brannstrom I.O."/>
            <person name="Guillou S."/>
            <person name="Cros-Aarteil S."/>
            <person name="Calhoun S."/>
            <person name="Kuo A."/>
            <person name="Mondo S."/>
            <person name="Pangilinan J."/>
            <person name="Riley R."/>
            <person name="LaButti K."/>
            <person name="Andreopoulos B."/>
            <person name="Lipzen A."/>
            <person name="Chen C."/>
            <person name="Yanf M."/>
            <person name="Daum C."/>
            <person name="Ng V."/>
            <person name="Clum A."/>
            <person name="Steindorff A."/>
            <person name="Ohm R."/>
            <person name="Martin F."/>
            <person name="Silar P."/>
            <person name="Natvig D."/>
            <person name="Lalanne C."/>
            <person name="Gautier V."/>
            <person name="Ament-velasquez S.L."/>
            <person name="Kruys A."/>
            <person name="Hutchinson M.I."/>
            <person name="Powell A.J."/>
            <person name="Barry K."/>
            <person name="Miller A.N."/>
            <person name="Grigoriev I.V."/>
            <person name="Debuchy R."/>
            <person name="Gladieux P."/>
            <person name="Thoren M.H."/>
            <person name="Johannesson H."/>
        </authorList>
    </citation>
    <scope>NUCLEOTIDE SEQUENCE</scope>
    <source>
        <strain evidence="3">FGSC 1904</strain>
    </source>
</reference>